<organism evidence="4 5">
    <name type="scientific">Actinomycetospora aeridis</name>
    <dbReference type="NCBI Taxonomy" id="3129231"/>
    <lineage>
        <taxon>Bacteria</taxon>
        <taxon>Bacillati</taxon>
        <taxon>Actinomycetota</taxon>
        <taxon>Actinomycetes</taxon>
        <taxon>Pseudonocardiales</taxon>
        <taxon>Pseudonocardiaceae</taxon>
        <taxon>Actinomycetospora</taxon>
    </lineage>
</organism>
<keyword evidence="5" id="KW-1185">Reference proteome</keyword>
<dbReference type="EC" id="4.2.1.41" evidence="4"/>
<dbReference type="EMBL" id="JBBEGL010000008">
    <property type="protein sequence ID" value="MEJ2889814.1"/>
    <property type="molecule type" value="Genomic_DNA"/>
</dbReference>
<dbReference type="EC" id="4.1.3.3" evidence="4"/>
<dbReference type="RefSeq" id="WP_337717751.1">
    <property type="nucleotide sequence ID" value="NZ_JBBEGL010000008.1"/>
</dbReference>
<accession>A0ABU8NCV8</accession>
<dbReference type="EC" id="4.3.3.7" evidence="4"/>
<comment type="similarity">
    <text evidence="1 3">Belongs to the DapA family.</text>
</comment>
<dbReference type="PANTHER" id="PTHR12128">
    <property type="entry name" value="DIHYDRODIPICOLINATE SYNTHASE"/>
    <property type="match status" value="1"/>
</dbReference>
<dbReference type="CDD" id="cd00408">
    <property type="entry name" value="DHDPS-like"/>
    <property type="match status" value="1"/>
</dbReference>
<dbReference type="InterPro" id="IPR013785">
    <property type="entry name" value="Aldolase_TIM"/>
</dbReference>
<evidence type="ECO:0000256" key="1">
    <source>
        <dbReference type="ARBA" id="ARBA00007592"/>
    </source>
</evidence>
<dbReference type="Pfam" id="PF00701">
    <property type="entry name" value="DHDPS"/>
    <property type="match status" value="1"/>
</dbReference>
<dbReference type="GO" id="GO:0008747">
    <property type="term" value="F:N-acetylneuraminate lyase activity"/>
    <property type="evidence" value="ECO:0007669"/>
    <property type="project" value="UniProtKB-EC"/>
</dbReference>
<evidence type="ECO:0000313" key="4">
    <source>
        <dbReference type="EMBL" id="MEJ2889814.1"/>
    </source>
</evidence>
<keyword evidence="2 3" id="KW-0456">Lyase</keyword>
<dbReference type="PIRSF" id="PIRSF001365">
    <property type="entry name" value="DHDPS"/>
    <property type="match status" value="1"/>
</dbReference>
<dbReference type="GO" id="GO:0008840">
    <property type="term" value="F:4-hydroxy-tetrahydrodipicolinate synthase activity"/>
    <property type="evidence" value="ECO:0007669"/>
    <property type="project" value="UniProtKB-EC"/>
</dbReference>
<gene>
    <name evidence="4" type="ORF">WCD41_25375</name>
</gene>
<evidence type="ECO:0000313" key="5">
    <source>
        <dbReference type="Proteomes" id="UP001370100"/>
    </source>
</evidence>
<comment type="caution">
    <text evidence="4">The sequence shown here is derived from an EMBL/GenBank/DDBJ whole genome shotgun (WGS) entry which is preliminary data.</text>
</comment>
<dbReference type="SUPFAM" id="SSF51569">
    <property type="entry name" value="Aldolase"/>
    <property type="match status" value="1"/>
</dbReference>
<sequence>MTDTAPLPPGLVVAALTPFVGDSVRVDQRRLATQVGHIAAYAPAAISVAGVESQEFQVLGRRARLAMLETVVAAAPGVPVVAGVSSPSLAESIALTKEAAKRGASLALAVASPKPWGAAPTGDEAHRWFSLLADASPIPVMLYNNPRLGVDLSVDTIARIASHPQVAGLKETSRDEAKLLGLVSRVAEHARVFTNMEMLLSTLVLGGAGAMLPTPGLPIAARVLDAVRRGDHEAAAADALFFADFPSRWNALGFLPAVKAAASLMGCDLGRPLWPWDGLDETARADLAAHLAKWDLLDHFTRESR</sequence>
<dbReference type="Gene3D" id="3.20.20.70">
    <property type="entry name" value="Aldolase class I"/>
    <property type="match status" value="1"/>
</dbReference>
<dbReference type="PANTHER" id="PTHR12128:SF66">
    <property type="entry name" value="4-HYDROXY-2-OXOGLUTARATE ALDOLASE, MITOCHONDRIAL"/>
    <property type="match status" value="1"/>
</dbReference>
<evidence type="ECO:0000256" key="2">
    <source>
        <dbReference type="ARBA" id="ARBA00023239"/>
    </source>
</evidence>
<evidence type="ECO:0000256" key="3">
    <source>
        <dbReference type="PIRNR" id="PIRNR001365"/>
    </source>
</evidence>
<reference evidence="4 5" key="1">
    <citation type="submission" date="2024-03" db="EMBL/GenBank/DDBJ databases">
        <title>Actinomycetospora sp. OC33-EN06, a novel actinomycete isolated from wild orchid (Aerides multiflora).</title>
        <authorList>
            <person name="Suriyachadkun C."/>
        </authorList>
    </citation>
    <scope>NUCLEOTIDE SEQUENCE [LARGE SCALE GENOMIC DNA]</scope>
    <source>
        <strain evidence="4 5">OC33-EN06</strain>
    </source>
</reference>
<proteinExistence type="inferred from homology"/>
<dbReference type="Proteomes" id="UP001370100">
    <property type="component" value="Unassembled WGS sequence"/>
</dbReference>
<name>A0ABU8NCV8_9PSEU</name>
<dbReference type="GO" id="GO:0047448">
    <property type="term" value="F:5-dehydro-4-deoxyglucarate dehydratase activity"/>
    <property type="evidence" value="ECO:0007669"/>
    <property type="project" value="UniProtKB-EC"/>
</dbReference>
<protein>
    <submittedName>
        <fullName evidence="4">Dihydrodipicolinate synthase family protein</fullName>
        <ecNumber evidence="4">4.1.3.3</ecNumber>
        <ecNumber evidence="4">4.2.1.41</ecNumber>
        <ecNumber evidence="4">4.3.3.7</ecNumber>
    </submittedName>
</protein>
<dbReference type="InterPro" id="IPR002220">
    <property type="entry name" value="DapA-like"/>
</dbReference>
<dbReference type="SMART" id="SM01130">
    <property type="entry name" value="DHDPS"/>
    <property type="match status" value="1"/>
</dbReference>